<dbReference type="Proteomes" id="UP001497623">
    <property type="component" value="Unassembled WGS sequence"/>
</dbReference>
<feature type="transmembrane region" description="Helical" evidence="6">
    <location>
        <begin position="71"/>
        <end position="91"/>
    </location>
</feature>
<keyword evidence="6" id="KW-0407">Ion channel</keyword>
<dbReference type="PANTHER" id="PTHR10736">
    <property type="entry name" value="BESTROPHIN"/>
    <property type="match status" value="1"/>
</dbReference>
<dbReference type="Pfam" id="PF01062">
    <property type="entry name" value="Bestrophin"/>
    <property type="match status" value="1"/>
</dbReference>
<sequence length="156" mass="18170">GLLEENEKVILEKLEKLNEHPQYFVPIIWAGSIVKRARRANMIKDDYALKVLLEELVKFRSNCGALIGYDWINIPLVYTQVVTLAVYTFLISTTMGRQFLDPAKDASHRLDYYVPVFSILQFLFYMGWLKVAEVLLNPFGEDDDDFEVNYLVDRNL</sequence>
<dbReference type="GO" id="GO:0005254">
    <property type="term" value="F:chloride channel activity"/>
    <property type="evidence" value="ECO:0007669"/>
    <property type="project" value="UniProtKB-KW"/>
</dbReference>
<keyword evidence="3 6" id="KW-1133">Transmembrane helix</keyword>
<protein>
    <recommendedName>
        <fullName evidence="6">Bestrophin homolog</fullName>
    </recommendedName>
</protein>
<keyword evidence="6" id="KW-1003">Cell membrane</keyword>
<evidence type="ECO:0000313" key="8">
    <source>
        <dbReference type="Proteomes" id="UP001497623"/>
    </source>
</evidence>
<accession>A0AAV2SSL0</accession>
<dbReference type="InterPro" id="IPR000615">
    <property type="entry name" value="Bestrophin"/>
</dbReference>
<evidence type="ECO:0000256" key="6">
    <source>
        <dbReference type="RuleBase" id="RU363126"/>
    </source>
</evidence>
<dbReference type="PANTHER" id="PTHR10736:SF65">
    <property type="entry name" value="BESTROPHIN 1, ISOFORM C-RELATED"/>
    <property type="match status" value="1"/>
</dbReference>
<evidence type="ECO:0000256" key="1">
    <source>
        <dbReference type="ARBA" id="ARBA00004370"/>
    </source>
</evidence>
<comment type="subcellular location">
    <subcellularLocation>
        <location evidence="6">Cell membrane</location>
        <topology evidence="6">Multi-pass membrane protein</topology>
    </subcellularLocation>
    <subcellularLocation>
        <location evidence="1">Membrane</location>
    </subcellularLocation>
</comment>
<comment type="similarity">
    <text evidence="5 6">Belongs to the anion channel-forming bestrophin (TC 1.A.46) family. Calcium-sensitive chloride channel subfamily.</text>
</comment>
<dbReference type="InterPro" id="IPR021134">
    <property type="entry name" value="Bestrophin-like"/>
</dbReference>
<name>A0AAV2SSL0_MEGNR</name>
<dbReference type="EMBL" id="CAXKWB010119060">
    <property type="protein sequence ID" value="CAL4236545.1"/>
    <property type="molecule type" value="Genomic_DNA"/>
</dbReference>
<dbReference type="AlphaFoldDB" id="A0AAV2SSL0"/>
<keyword evidence="8" id="KW-1185">Reference proteome</keyword>
<feature type="non-terminal residue" evidence="7">
    <location>
        <position position="1"/>
    </location>
</feature>
<keyword evidence="6" id="KW-0813">Transport</keyword>
<proteinExistence type="inferred from homology"/>
<reference evidence="7 8" key="1">
    <citation type="submission" date="2024-05" db="EMBL/GenBank/DDBJ databases">
        <authorList>
            <person name="Wallberg A."/>
        </authorList>
    </citation>
    <scope>NUCLEOTIDE SEQUENCE [LARGE SCALE GENOMIC DNA]</scope>
</reference>
<evidence type="ECO:0000256" key="4">
    <source>
        <dbReference type="ARBA" id="ARBA00023136"/>
    </source>
</evidence>
<keyword evidence="6" id="KW-0869">Chloride channel</keyword>
<feature type="non-terminal residue" evidence="7">
    <location>
        <position position="156"/>
    </location>
</feature>
<keyword evidence="6" id="KW-0406">Ion transport</keyword>
<keyword evidence="4 6" id="KW-0472">Membrane</keyword>
<gene>
    <name evidence="7" type="ORF">MNOR_LOCUS40257</name>
</gene>
<organism evidence="7 8">
    <name type="scientific">Meganyctiphanes norvegica</name>
    <name type="common">Northern krill</name>
    <name type="synonym">Thysanopoda norvegica</name>
    <dbReference type="NCBI Taxonomy" id="48144"/>
    <lineage>
        <taxon>Eukaryota</taxon>
        <taxon>Metazoa</taxon>
        <taxon>Ecdysozoa</taxon>
        <taxon>Arthropoda</taxon>
        <taxon>Crustacea</taxon>
        <taxon>Multicrustacea</taxon>
        <taxon>Malacostraca</taxon>
        <taxon>Eumalacostraca</taxon>
        <taxon>Eucarida</taxon>
        <taxon>Euphausiacea</taxon>
        <taxon>Euphausiidae</taxon>
        <taxon>Meganyctiphanes</taxon>
    </lineage>
</organism>
<evidence type="ECO:0000256" key="5">
    <source>
        <dbReference type="ARBA" id="ARBA00034769"/>
    </source>
</evidence>
<evidence type="ECO:0000313" key="7">
    <source>
        <dbReference type="EMBL" id="CAL4236545.1"/>
    </source>
</evidence>
<evidence type="ECO:0000256" key="2">
    <source>
        <dbReference type="ARBA" id="ARBA00022692"/>
    </source>
</evidence>
<dbReference type="GO" id="GO:0034707">
    <property type="term" value="C:chloride channel complex"/>
    <property type="evidence" value="ECO:0007669"/>
    <property type="project" value="UniProtKB-KW"/>
</dbReference>
<feature type="transmembrane region" description="Helical" evidence="6">
    <location>
        <begin position="112"/>
        <end position="129"/>
    </location>
</feature>
<comment type="caution">
    <text evidence="7">The sequence shown here is derived from an EMBL/GenBank/DDBJ whole genome shotgun (WGS) entry which is preliminary data.</text>
</comment>
<evidence type="ECO:0000256" key="3">
    <source>
        <dbReference type="ARBA" id="ARBA00022989"/>
    </source>
</evidence>
<comment type="function">
    <text evidence="6">Forms chloride channels.</text>
</comment>
<keyword evidence="6" id="KW-0868">Chloride</keyword>
<keyword evidence="2 6" id="KW-0812">Transmembrane</keyword>
<dbReference type="GO" id="GO:0005886">
    <property type="term" value="C:plasma membrane"/>
    <property type="evidence" value="ECO:0007669"/>
    <property type="project" value="UniProtKB-SubCell"/>
</dbReference>